<gene>
    <name evidence="3" type="ORF">C5746_17230</name>
</gene>
<evidence type="ECO:0000256" key="1">
    <source>
        <dbReference type="SAM" id="MobiDB-lite"/>
    </source>
</evidence>
<name>A0A2Z5JDS7_STRAR</name>
<evidence type="ECO:0000256" key="2">
    <source>
        <dbReference type="SAM" id="SignalP"/>
    </source>
</evidence>
<evidence type="ECO:0008006" key="5">
    <source>
        <dbReference type="Google" id="ProtNLM"/>
    </source>
</evidence>
<keyword evidence="2" id="KW-0732">Signal</keyword>
<dbReference type="EMBL" id="CP027306">
    <property type="protein sequence ID" value="AXE78384.1"/>
    <property type="molecule type" value="Genomic_DNA"/>
</dbReference>
<feature type="compositionally biased region" description="Low complexity" evidence="1">
    <location>
        <begin position="41"/>
        <end position="51"/>
    </location>
</feature>
<protein>
    <recommendedName>
        <fullName evidence="5">Lipoprotein</fullName>
    </recommendedName>
</protein>
<feature type="region of interest" description="Disordered" evidence="1">
    <location>
        <begin position="28"/>
        <end position="55"/>
    </location>
</feature>
<proteinExistence type="predicted"/>
<feature type="chain" id="PRO_5038662474" description="Lipoprotein" evidence="2">
    <location>
        <begin position="22"/>
        <end position="213"/>
    </location>
</feature>
<accession>A0A2Z5JDS7</accession>
<organism evidence="3 4">
    <name type="scientific">Streptomyces atratus</name>
    <dbReference type="NCBI Taxonomy" id="1893"/>
    <lineage>
        <taxon>Bacteria</taxon>
        <taxon>Bacillati</taxon>
        <taxon>Actinomycetota</taxon>
        <taxon>Actinomycetes</taxon>
        <taxon>Kitasatosporales</taxon>
        <taxon>Streptomycetaceae</taxon>
        <taxon>Streptomyces</taxon>
    </lineage>
</organism>
<dbReference type="Pfam" id="PF18966">
    <property type="entry name" value="Lipoprotein_23"/>
    <property type="match status" value="1"/>
</dbReference>
<sequence length="213" mass="21782">MRGMVAAALLATLVLAGCSSASQDAGAVAEKPAGGKPSQKAGTAGRTAAEGGTVGGSGSACPLPVTFDLAASWKPKAVDVDPDSELGAALGVQGQVTMVCEIDAKPAGNIGYLRVWQGKKSDRSPRQVLEAFIADEDGAGKVTYTETKAGDLAAAEVGYTVRSKLLDELKKERAFAVATPDGPVVIHLGGMDSEEHEAMLPAYELARKSLRLG</sequence>
<dbReference type="AlphaFoldDB" id="A0A2Z5JDS7"/>
<dbReference type="PROSITE" id="PS51257">
    <property type="entry name" value="PROKAR_LIPOPROTEIN"/>
    <property type="match status" value="1"/>
</dbReference>
<evidence type="ECO:0000313" key="4">
    <source>
        <dbReference type="Proteomes" id="UP000252698"/>
    </source>
</evidence>
<reference evidence="3 4" key="1">
    <citation type="journal article" date="2018" name="Front. Microbiol.">
        <title>Genome Sequencing of Streptomyces atratus SCSIOZH16 and Activation Production of Nocardamine via Metabolic Engineering.</title>
        <authorList>
            <person name="Li Y."/>
            <person name="Zhang C."/>
            <person name="Liu C."/>
            <person name="Ju J."/>
            <person name="Ma J."/>
        </authorList>
    </citation>
    <scope>NUCLEOTIDE SEQUENCE [LARGE SCALE GENOMIC DNA]</scope>
    <source>
        <strain evidence="3 4">SCSIO_ZH16</strain>
    </source>
</reference>
<dbReference type="InterPro" id="IPR044058">
    <property type="entry name" value="Lipoprotein_23"/>
</dbReference>
<dbReference type="KEGG" id="sata:C5746_17230"/>
<evidence type="ECO:0000313" key="3">
    <source>
        <dbReference type="EMBL" id="AXE78384.1"/>
    </source>
</evidence>
<dbReference type="Proteomes" id="UP000252698">
    <property type="component" value="Chromosome"/>
</dbReference>
<feature type="signal peptide" evidence="2">
    <location>
        <begin position="1"/>
        <end position="21"/>
    </location>
</feature>